<dbReference type="Proteomes" id="UP001419268">
    <property type="component" value="Unassembled WGS sequence"/>
</dbReference>
<evidence type="ECO:0000313" key="2">
    <source>
        <dbReference type="Proteomes" id="UP001419268"/>
    </source>
</evidence>
<comment type="caution">
    <text evidence="1">The sequence shown here is derived from an EMBL/GenBank/DDBJ whole genome shotgun (WGS) entry which is preliminary data.</text>
</comment>
<proteinExistence type="predicted"/>
<dbReference type="EMBL" id="JBBNAG010000005">
    <property type="protein sequence ID" value="KAK9133002.1"/>
    <property type="molecule type" value="Genomic_DNA"/>
</dbReference>
<reference evidence="1 2" key="1">
    <citation type="submission" date="2024-01" db="EMBL/GenBank/DDBJ databases">
        <title>Genome assemblies of Stephania.</title>
        <authorList>
            <person name="Yang L."/>
        </authorList>
    </citation>
    <scope>NUCLEOTIDE SEQUENCE [LARGE SCALE GENOMIC DNA]</scope>
    <source>
        <strain evidence="1">JXDWG</strain>
        <tissue evidence="1">Leaf</tissue>
    </source>
</reference>
<organism evidence="1 2">
    <name type="scientific">Stephania cephalantha</name>
    <dbReference type="NCBI Taxonomy" id="152367"/>
    <lineage>
        <taxon>Eukaryota</taxon>
        <taxon>Viridiplantae</taxon>
        <taxon>Streptophyta</taxon>
        <taxon>Embryophyta</taxon>
        <taxon>Tracheophyta</taxon>
        <taxon>Spermatophyta</taxon>
        <taxon>Magnoliopsida</taxon>
        <taxon>Ranunculales</taxon>
        <taxon>Menispermaceae</taxon>
        <taxon>Menispermoideae</taxon>
        <taxon>Cissampelideae</taxon>
        <taxon>Stephania</taxon>
    </lineage>
</organism>
<evidence type="ECO:0000313" key="1">
    <source>
        <dbReference type="EMBL" id="KAK9133002.1"/>
    </source>
</evidence>
<dbReference type="AlphaFoldDB" id="A0AAP0JFQ3"/>
<protein>
    <submittedName>
        <fullName evidence="1">Uncharacterized protein</fullName>
    </submittedName>
</protein>
<sequence length="72" mass="8562">MNDFDSCSQPQLIWNIQFSPFHEFGLFSFFTSFLFPMCFGQFELPFSHTFLIVQFFDDYNKATQRIAIRNAS</sequence>
<keyword evidence="2" id="KW-1185">Reference proteome</keyword>
<name>A0AAP0JFQ3_9MAGN</name>
<gene>
    <name evidence="1" type="ORF">Scep_012530</name>
</gene>
<accession>A0AAP0JFQ3</accession>